<dbReference type="AlphaFoldDB" id="N1UZ28"/>
<name>N1UZ28_9MICC</name>
<accession>N1UZ28</accession>
<evidence type="ECO:0000313" key="2">
    <source>
        <dbReference type="EMBL" id="EMY35656.1"/>
    </source>
</evidence>
<feature type="compositionally biased region" description="Basic residues" evidence="1">
    <location>
        <begin position="153"/>
        <end position="166"/>
    </location>
</feature>
<dbReference type="EMBL" id="ANPE02000067">
    <property type="protein sequence ID" value="EMY35656.1"/>
    <property type="molecule type" value="Genomic_DNA"/>
</dbReference>
<keyword evidence="3" id="KW-1185">Reference proteome</keyword>
<sequence>MFTWIAGIAMLFSWYVTGSNQIAEQEAAAAKATGSQAETAVQDTTAEPAAEPVAEQEAVTVHESTTDRYLHGCPLYGDTIVDKDAYGSVSHWVCDLGPDGLMRWHHDYDADARHIRERARKNRPRRFSRHLLPRRTRWKATPARAAMRRAVRLGRPARPHGKRPRKLPGSFGV</sequence>
<dbReference type="RefSeq" id="WP_005267177.1">
    <property type="nucleotide sequence ID" value="NZ_ANPE02000067.1"/>
</dbReference>
<protein>
    <submittedName>
        <fullName evidence="2">Uncharacterized protein</fullName>
    </submittedName>
</protein>
<feature type="region of interest" description="Disordered" evidence="1">
    <location>
        <begin position="34"/>
        <end position="61"/>
    </location>
</feature>
<evidence type="ECO:0000313" key="3">
    <source>
        <dbReference type="Proteomes" id="UP000010729"/>
    </source>
</evidence>
<reference evidence="2 3" key="1">
    <citation type="journal article" date="2013" name="Genome Announc.">
        <title>Draft Genome Sequence of Arthrobacter crystallopoietes Strain BAB-32, Revealing Genes for Bioremediation.</title>
        <authorList>
            <person name="Joshi M.N."/>
            <person name="Pandit A.S."/>
            <person name="Sharma A."/>
            <person name="Pandya R.V."/>
            <person name="Desai S.M."/>
            <person name="Saxena A.K."/>
            <person name="Bagatharia S.B."/>
        </authorList>
    </citation>
    <scope>NUCLEOTIDE SEQUENCE [LARGE SCALE GENOMIC DNA]</scope>
    <source>
        <strain evidence="2 3">BAB-32</strain>
    </source>
</reference>
<proteinExistence type="predicted"/>
<feature type="region of interest" description="Disordered" evidence="1">
    <location>
        <begin position="153"/>
        <end position="173"/>
    </location>
</feature>
<evidence type="ECO:0000256" key="1">
    <source>
        <dbReference type="SAM" id="MobiDB-lite"/>
    </source>
</evidence>
<organism evidence="2 3">
    <name type="scientific">Arthrobacter crystallopoietes BAB-32</name>
    <dbReference type="NCBI Taxonomy" id="1246476"/>
    <lineage>
        <taxon>Bacteria</taxon>
        <taxon>Bacillati</taxon>
        <taxon>Actinomycetota</taxon>
        <taxon>Actinomycetes</taxon>
        <taxon>Micrococcales</taxon>
        <taxon>Micrococcaceae</taxon>
        <taxon>Crystallibacter</taxon>
    </lineage>
</organism>
<comment type="caution">
    <text evidence="2">The sequence shown here is derived from an EMBL/GenBank/DDBJ whole genome shotgun (WGS) entry which is preliminary data.</text>
</comment>
<gene>
    <name evidence="2" type="ORF">D477_003138</name>
</gene>
<dbReference type="Proteomes" id="UP000010729">
    <property type="component" value="Unassembled WGS sequence"/>
</dbReference>